<evidence type="ECO:0000256" key="17">
    <source>
        <dbReference type="ARBA" id="ARBA00023170"/>
    </source>
</evidence>
<dbReference type="CDD" id="cd00096">
    <property type="entry name" value="Ig"/>
    <property type="match status" value="2"/>
</dbReference>
<dbReference type="PROSITE" id="PS50011">
    <property type="entry name" value="PROTEIN_KINASE_DOM"/>
    <property type="match status" value="1"/>
</dbReference>
<dbReference type="InterPro" id="IPR001245">
    <property type="entry name" value="Ser-Thr/Tyr_kinase_cat_dom"/>
</dbReference>
<feature type="region of interest" description="Disordered" evidence="22">
    <location>
        <begin position="458"/>
        <end position="508"/>
    </location>
</feature>
<feature type="domain" description="Protein kinase" evidence="23">
    <location>
        <begin position="353"/>
        <end position="682"/>
    </location>
</feature>
<comment type="caution">
    <text evidence="25">The sequence shown here is derived from an EMBL/GenBank/DDBJ whole genome shotgun (WGS) entry which is preliminary data.</text>
</comment>
<evidence type="ECO:0000256" key="11">
    <source>
        <dbReference type="ARBA" id="ARBA00022777"/>
    </source>
</evidence>
<keyword evidence="12 21" id="KW-0067">ATP-binding</keyword>
<dbReference type="Pfam" id="PF22971">
    <property type="entry name" value="Ig_VEGFR-1-like_5th"/>
    <property type="match status" value="1"/>
</dbReference>
<dbReference type="AlphaFoldDB" id="A0A8T2MUQ1"/>
<dbReference type="SMART" id="SM00409">
    <property type="entry name" value="IG"/>
    <property type="match status" value="3"/>
</dbReference>
<dbReference type="GO" id="GO:0005524">
    <property type="term" value="F:ATP binding"/>
    <property type="evidence" value="ECO:0007669"/>
    <property type="project" value="UniProtKB-UniRule"/>
</dbReference>
<dbReference type="SUPFAM" id="SSF48726">
    <property type="entry name" value="Immunoglobulin"/>
    <property type="match status" value="3"/>
</dbReference>
<dbReference type="Gene3D" id="1.10.510.10">
    <property type="entry name" value="Transferase(Phosphotransferase) domain 1"/>
    <property type="match status" value="1"/>
</dbReference>
<dbReference type="PROSITE" id="PS00240">
    <property type="entry name" value="RECEPTOR_TYR_KIN_III"/>
    <property type="match status" value="1"/>
</dbReference>
<dbReference type="SMART" id="SM00408">
    <property type="entry name" value="IGc2"/>
    <property type="match status" value="3"/>
</dbReference>
<dbReference type="InterPro" id="IPR017441">
    <property type="entry name" value="Protein_kinase_ATP_BS"/>
</dbReference>
<dbReference type="SMART" id="SM00406">
    <property type="entry name" value="IGv"/>
    <property type="match status" value="2"/>
</dbReference>
<evidence type="ECO:0000256" key="10">
    <source>
        <dbReference type="ARBA" id="ARBA00022741"/>
    </source>
</evidence>
<evidence type="ECO:0000256" key="21">
    <source>
        <dbReference type="PROSITE-ProRule" id="PRU10141"/>
    </source>
</evidence>
<evidence type="ECO:0000256" key="14">
    <source>
        <dbReference type="ARBA" id="ARBA00023136"/>
    </source>
</evidence>
<evidence type="ECO:0000256" key="19">
    <source>
        <dbReference type="ARBA" id="ARBA00023319"/>
    </source>
</evidence>
<feature type="binding site" evidence="21">
    <location>
        <position position="387"/>
    </location>
    <ligand>
        <name>ATP</name>
        <dbReference type="ChEBI" id="CHEBI:30616"/>
    </ligand>
</feature>
<dbReference type="Pfam" id="PF07679">
    <property type="entry name" value="I-set"/>
    <property type="match status" value="1"/>
</dbReference>
<dbReference type="GO" id="GO:0001525">
    <property type="term" value="P:angiogenesis"/>
    <property type="evidence" value="ECO:0007669"/>
    <property type="project" value="UniProtKB-KW"/>
</dbReference>
<evidence type="ECO:0000256" key="1">
    <source>
        <dbReference type="ARBA" id="ARBA00004251"/>
    </source>
</evidence>
<evidence type="ECO:0000256" key="5">
    <source>
        <dbReference type="ARBA" id="ARBA00022657"/>
    </source>
</evidence>
<evidence type="ECO:0000256" key="22">
    <source>
        <dbReference type="SAM" id="MobiDB-lite"/>
    </source>
</evidence>
<dbReference type="Proteomes" id="UP000824540">
    <property type="component" value="Unassembled WGS sequence"/>
</dbReference>
<reference evidence="25" key="1">
    <citation type="thesis" date="2021" institute="BYU ScholarsArchive" country="Provo, UT, USA">
        <title>Applications of and Algorithms for Genome Assembly and Genomic Analyses with an Emphasis on Marine Teleosts.</title>
        <authorList>
            <person name="Pickett B.D."/>
        </authorList>
    </citation>
    <scope>NUCLEOTIDE SEQUENCE</scope>
    <source>
        <strain evidence="25">HI-2016</strain>
    </source>
</reference>
<keyword evidence="9" id="KW-0677">Repeat</keyword>
<evidence type="ECO:0000256" key="9">
    <source>
        <dbReference type="ARBA" id="ARBA00022737"/>
    </source>
</evidence>
<dbReference type="InterPro" id="IPR050122">
    <property type="entry name" value="RTK"/>
</dbReference>
<dbReference type="PROSITE" id="PS00107">
    <property type="entry name" value="PROTEIN_KINASE_ATP"/>
    <property type="match status" value="1"/>
</dbReference>
<dbReference type="PANTHER" id="PTHR24416:SF390">
    <property type="entry name" value="VASCULAR ENDOTHELIAL GROWTH FACTOR RECEPTOR 1"/>
    <property type="match status" value="1"/>
</dbReference>
<dbReference type="OrthoDB" id="10059496at2759"/>
<keyword evidence="4" id="KW-0597">Phosphoprotein</keyword>
<keyword evidence="18" id="KW-0325">Glycoprotein</keyword>
<dbReference type="Gene3D" id="3.30.200.20">
    <property type="entry name" value="Phosphorylase Kinase, domain 1"/>
    <property type="match status" value="1"/>
</dbReference>
<dbReference type="InterPro" id="IPR001824">
    <property type="entry name" value="Tyr_kinase_rcpt_3_CS"/>
</dbReference>
<feature type="compositionally biased region" description="Polar residues" evidence="22">
    <location>
        <begin position="608"/>
        <end position="619"/>
    </location>
</feature>
<evidence type="ECO:0000256" key="2">
    <source>
        <dbReference type="ARBA" id="ARBA00011902"/>
    </source>
</evidence>
<dbReference type="InterPro" id="IPR036179">
    <property type="entry name" value="Ig-like_dom_sf"/>
</dbReference>
<proteinExistence type="predicted"/>
<feature type="compositionally biased region" description="Low complexity" evidence="22">
    <location>
        <begin position="477"/>
        <end position="487"/>
    </location>
</feature>
<evidence type="ECO:0000256" key="12">
    <source>
        <dbReference type="ARBA" id="ARBA00022840"/>
    </source>
</evidence>
<keyword evidence="10 21" id="KW-0547">Nucleotide-binding</keyword>
<name>A0A8T2MUQ1_9TELE</name>
<dbReference type="InterPro" id="IPR013098">
    <property type="entry name" value="Ig_I-set"/>
</dbReference>
<keyword evidence="14" id="KW-0472">Membrane</keyword>
<keyword evidence="7" id="KW-0812">Transmembrane</keyword>
<dbReference type="EC" id="2.7.10.1" evidence="2"/>
<evidence type="ECO:0000256" key="18">
    <source>
        <dbReference type="ARBA" id="ARBA00023180"/>
    </source>
</evidence>
<dbReference type="PANTHER" id="PTHR24416">
    <property type="entry name" value="TYROSINE-PROTEIN KINASE RECEPTOR"/>
    <property type="match status" value="1"/>
</dbReference>
<dbReference type="GO" id="GO:0004714">
    <property type="term" value="F:transmembrane receptor protein tyrosine kinase activity"/>
    <property type="evidence" value="ECO:0007669"/>
    <property type="project" value="UniProtKB-EC"/>
</dbReference>
<comment type="subcellular location">
    <subcellularLocation>
        <location evidence="1">Cell membrane</location>
        <topology evidence="1">Single-pass type I membrane protein</topology>
    </subcellularLocation>
</comment>
<keyword evidence="26" id="KW-1185">Reference proteome</keyword>
<dbReference type="FunFam" id="2.60.40.10:FF:000143">
    <property type="entry name" value="Vascular endothelial growth factor receptor 3"/>
    <property type="match status" value="1"/>
</dbReference>
<evidence type="ECO:0000256" key="6">
    <source>
        <dbReference type="ARBA" id="ARBA00022679"/>
    </source>
</evidence>
<dbReference type="GO" id="GO:0005886">
    <property type="term" value="C:plasma membrane"/>
    <property type="evidence" value="ECO:0007669"/>
    <property type="project" value="UniProtKB-SubCell"/>
</dbReference>
<accession>A0A8T2MUQ1</accession>
<evidence type="ECO:0000256" key="7">
    <source>
        <dbReference type="ARBA" id="ARBA00022692"/>
    </source>
</evidence>
<evidence type="ECO:0000313" key="26">
    <source>
        <dbReference type="Proteomes" id="UP000824540"/>
    </source>
</evidence>
<dbReference type="FunFam" id="3.30.200.20:FF:000041">
    <property type="entry name" value="Vascular endothelial growth factor receptor 2"/>
    <property type="match status" value="1"/>
</dbReference>
<dbReference type="GO" id="GO:0043235">
    <property type="term" value="C:receptor complex"/>
    <property type="evidence" value="ECO:0007669"/>
    <property type="project" value="TreeGrafter"/>
</dbReference>
<dbReference type="InterPro" id="IPR013783">
    <property type="entry name" value="Ig-like_fold"/>
</dbReference>
<feature type="domain" description="Ig-like" evidence="24">
    <location>
        <begin position="232"/>
        <end position="317"/>
    </location>
</feature>
<evidence type="ECO:0000256" key="8">
    <source>
        <dbReference type="ARBA" id="ARBA00022729"/>
    </source>
</evidence>
<keyword evidence="5" id="KW-0037">Angiogenesis</keyword>
<keyword evidence="17" id="KW-0675">Receptor</keyword>
<keyword evidence="19" id="KW-0393">Immunoglobulin domain</keyword>
<dbReference type="InterPro" id="IPR055229">
    <property type="entry name" value="VEGFR1-3_5th"/>
</dbReference>
<keyword evidence="11" id="KW-0418">Kinase</keyword>
<feature type="compositionally biased region" description="Acidic residues" evidence="22">
    <location>
        <begin position="489"/>
        <end position="501"/>
    </location>
</feature>
<feature type="non-terminal residue" evidence="25">
    <location>
        <position position="1"/>
    </location>
</feature>
<sequence>KPQIAEKAVSLKDPGTFARGSRQALLCTAQGFPPPHIRWLWHPCPQRGPCELPAFTERRPIDVKANVTSAENSILSVAQRQEVLEGKEKTVGVLMVAAAAVSGVYRCIASNSVGEDMWDIRFYVTDVPGGFDVGVEEEPREGSDVHLACRANKHLYRSLSWRRATPLNGPEPQGPAPLSELWTGEFSHTLRLSLTNLTVEDSGTYSCSAKNLLSGEELHLETQLKVIALEAPVLLQNLSDCSVNVSSSVTLSCTAHGVPHPQVTWYKDHRRLQQGSGIMLAAGGGTLHIERITAEDEGMYTCEATNERGSPSSQGIKTDYLSIILAPGEGPLDEQCDRLPYDPGQWEFPRDRLKLEKPLGRGAFGKVMQASAFGISNSSSCRTVAVKMLKDGATPSEHKALMTELKILIHIGHHLNVVNLLGACTKPGGPLMVIVEYCRYGNLSTYLKSKRDMFLHKREPDGQKPAQPDGQKRRLASVSSSTSSSSSGFEDDRENTEEEEGASPYPGLHIDEEFCHRLRAGTRMRAPEYSTPEIYNTMLSCWRTNPVERPTFTELVGTLGDLLQQRVQQEGKDYIPLNNFLPLDEKVTELSSLQPSGLNCYNLESLRSGSTQPLRSPSTFEEPPHTNRLPADYQTDSGMVLPSEELQCVKWSDRTKALPSNGFLAASKSRECLPSAVVRPCVYSAPSGQEDEELPVFTCDYTHYLHNTQHLPTPPYTAYTPPHLPTLPYTSPHCHTPPYTSPLLPTPLTLPHTSLHLPTLPYTSLYLPSPPYSSHTSPHIPTLPYTTLHLPTPSCNALHLPTLPYTSHTSLYLPSPPYSSHTSPHCPTPPYTSPHRSAMPYTSPHLPTPHHTSPHCPKPP</sequence>
<evidence type="ECO:0000256" key="16">
    <source>
        <dbReference type="ARBA" id="ARBA00023157"/>
    </source>
</evidence>
<organism evidence="25 26">
    <name type="scientific">Albula glossodonta</name>
    <name type="common">roundjaw bonefish</name>
    <dbReference type="NCBI Taxonomy" id="121402"/>
    <lineage>
        <taxon>Eukaryota</taxon>
        <taxon>Metazoa</taxon>
        <taxon>Chordata</taxon>
        <taxon>Craniata</taxon>
        <taxon>Vertebrata</taxon>
        <taxon>Euteleostomi</taxon>
        <taxon>Actinopterygii</taxon>
        <taxon>Neopterygii</taxon>
        <taxon>Teleostei</taxon>
        <taxon>Albuliformes</taxon>
        <taxon>Albulidae</taxon>
        <taxon>Albula</taxon>
    </lineage>
</organism>
<dbReference type="InterPro" id="IPR003598">
    <property type="entry name" value="Ig_sub2"/>
</dbReference>
<keyword evidence="16" id="KW-1015">Disulfide bond</keyword>
<gene>
    <name evidence="25" type="ORF">JZ751_029941</name>
</gene>
<comment type="catalytic activity">
    <reaction evidence="20">
        <text>L-tyrosyl-[protein] + ATP = O-phospho-L-tyrosyl-[protein] + ADP + H(+)</text>
        <dbReference type="Rhea" id="RHEA:10596"/>
        <dbReference type="Rhea" id="RHEA-COMP:10136"/>
        <dbReference type="Rhea" id="RHEA-COMP:20101"/>
        <dbReference type="ChEBI" id="CHEBI:15378"/>
        <dbReference type="ChEBI" id="CHEBI:30616"/>
        <dbReference type="ChEBI" id="CHEBI:46858"/>
        <dbReference type="ChEBI" id="CHEBI:61978"/>
        <dbReference type="ChEBI" id="CHEBI:456216"/>
        <dbReference type="EC" id="2.7.10.1"/>
    </reaction>
</comment>
<dbReference type="InterPro" id="IPR000719">
    <property type="entry name" value="Prot_kinase_dom"/>
</dbReference>
<keyword evidence="6" id="KW-0808">Transferase</keyword>
<keyword evidence="15" id="KW-0829">Tyrosine-protein kinase</keyword>
<keyword evidence="3" id="KW-1003">Cell membrane</keyword>
<dbReference type="EMBL" id="JAFBMS010000979">
    <property type="protein sequence ID" value="KAG9329721.1"/>
    <property type="molecule type" value="Genomic_DNA"/>
</dbReference>
<evidence type="ECO:0000256" key="4">
    <source>
        <dbReference type="ARBA" id="ARBA00022553"/>
    </source>
</evidence>
<dbReference type="GO" id="GO:0019838">
    <property type="term" value="F:growth factor binding"/>
    <property type="evidence" value="ECO:0007669"/>
    <property type="project" value="TreeGrafter"/>
</dbReference>
<protein>
    <recommendedName>
        <fullName evidence="2">receptor protein-tyrosine kinase</fullName>
        <ecNumber evidence="2">2.7.10.1</ecNumber>
    </recommendedName>
</protein>
<evidence type="ECO:0000256" key="15">
    <source>
        <dbReference type="ARBA" id="ARBA00023137"/>
    </source>
</evidence>
<evidence type="ECO:0000256" key="3">
    <source>
        <dbReference type="ARBA" id="ARBA00022475"/>
    </source>
</evidence>
<feature type="region of interest" description="Disordered" evidence="22">
    <location>
        <begin position="823"/>
        <end position="860"/>
    </location>
</feature>
<dbReference type="Pfam" id="PF07714">
    <property type="entry name" value="PK_Tyr_Ser-Thr"/>
    <property type="match status" value="2"/>
</dbReference>
<dbReference type="PROSITE" id="PS50835">
    <property type="entry name" value="IG_LIKE"/>
    <property type="match status" value="3"/>
</dbReference>
<dbReference type="InterPro" id="IPR003599">
    <property type="entry name" value="Ig_sub"/>
</dbReference>
<dbReference type="SUPFAM" id="SSF56112">
    <property type="entry name" value="Protein kinase-like (PK-like)"/>
    <property type="match status" value="2"/>
</dbReference>
<dbReference type="Gene3D" id="2.60.40.10">
    <property type="entry name" value="Immunoglobulins"/>
    <property type="match status" value="3"/>
</dbReference>
<dbReference type="GO" id="GO:0007169">
    <property type="term" value="P:cell surface receptor protein tyrosine kinase signaling pathway"/>
    <property type="evidence" value="ECO:0007669"/>
    <property type="project" value="InterPro"/>
</dbReference>
<evidence type="ECO:0000256" key="20">
    <source>
        <dbReference type="ARBA" id="ARBA00051243"/>
    </source>
</evidence>
<dbReference type="InterPro" id="IPR011009">
    <property type="entry name" value="Kinase-like_dom_sf"/>
</dbReference>
<dbReference type="InterPro" id="IPR013106">
    <property type="entry name" value="Ig_V-set"/>
</dbReference>
<keyword evidence="13" id="KW-1133">Transmembrane helix</keyword>
<dbReference type="Pfam" id="PF13927">
    <property type="entry name" value="Ig_3"/>
    <property type="match status" value="1"/>
</dbReference>
<feature type="region of interest" description="Disordered" evidence="22">
    <location>
        <begin position="608"/>
        <end position="627"/>
    </location>
</feature>
<evidence type="ECO:0000259" key="23">
    <source>
        <dbReference type="PROSITE" id="PS50011"/>
    </source>
</evidence>
<feature type="non-terminal residue" evidence="25">
    <location>
        <position position="860"/>
    </location>
</feature>
<evidence type="ECO:0000313" key="25">
    <source>
        <dbReference type="EMBL" id="KAG9329721.1"/>
    </source>
</evidence>
<feature type="domain" description="Ig-like" evidence="24">
    <location>
        <begin position="128"/>
        <end position="225"/>
    </location>
</feature>
<feature type="compositionally biased region" description="Low complexity" evidence="22">
    <location>
        <begin position="840"/>
        <end position="860"/>
    </location>
</feature>
<evidence type="ECO:0000259" key="24">
    <source>
        <dbReference type="PROSITE" id="PS50835"/>
    </source>
</evidence>
<keyword evidence="8" id="KW-0732">Signal</keyword>
<dbReference type="InterPro" id="IPR007110">
    <property type="entry name" value="Ig-like_dom"/>
</dbReference>
<evidence type="ECO:0000256" key="13">
    <source>
        <dbReference type="ARBA" id="ARBA00022989"/>
    </source>
</evidence>
<feature type="domain" description="Ig-like" evidence="24">
    <location>
        <begin position="2"/>
        <end position="125"/>
    </location>
</feature>